<dbReference type="AlphaFoldDB" id="A0A6C0CMH8"/>
<organism evidence="1">
    <name type="scientific">viral metagenome</name>
    <dbReference type="NCBI Taxonomy" id="1070528"/>
    <lineage>
        <taxon>unclassified sequences</taxon>
        <taxon>metagenomes</taxon>
        <taxon>organismal metagenomes</taxon>
    </lineage>
</organism>
<reference evidence="1" key="1">
    <citation type="journal article" date="2020" name="Nature">
        <title>Giant virus diversity and host interactions through global metagenomics.</title>
        <authorList>
            <person name="Schulz F."/>
            <person name="Roux S."/>
            <person name="Paez-Espino D."/>
            <person name="Jungbluth S."/>
            <person name="Walsh D.A."/>
            <person name="Denef V.J."/>
            <person name="McMahon K.D."/>
            <person name="Konstantinidis K.T."/>
            <person name="Eloe-Fadrosh E.A."/>
            <person name="Kyrpides N.C."/>
            <person name="Woyke T."/>
        </authorList>
    </citation>
    <scope>NUCLEOTIDE SEQUENCE</scope>
    <source>
        <strain evidence="1">GVMAG-M-3300021375-17</strain>
    </source>
</reference>
<dbReference type="EMBL" id="MN739455">
    <property type="protein sequence ID" value="QHT05503.1"/>
    <property type="molecule type" value="Genomic_DNA"/>
</dbReference>
<sequence>MELYGVPSGILYGQNERVDELNERIQARQFSDRPLAPNFSSRPVLSKYSHFPVVDRRAPSEETIKQMPLHNVETNFSPATQKGPPGAYYANIDLESQLRNQAHKVQKHSNEHVYVPNSGSDLYRVHVPSVPGPNPHPGLFSTNNGLKTFRQNRLPSTIGRDTFNNHTRVQLRNIGNI</sequence>
<accession>A0A6C0CMH8</accession>
<name>A0A6C0CMH8_9ZZZZ</name>
<evidence type="ECO:0000313" key="1">
    <source>
        <dbReference type="EMBL" id="QHT05503.1"/>
    </source>
</evidence>
<protein>
    <submittedName>
        <fullName evidence="1">Uncharacterized protein</fullName>
    </submittedName>
</protein>
<proteinExistence type="predicted"/>